<dbReference type="GO" id="GO:0005524">
    <property type="term" value="F:ATP binding"/>
    <property type="evidence" value="ECO:0007669"/>
    <property type="project" value="InterPro"/>
</dbReference>
<dbReference type="Pfam" id="PF02685">
    <property type="entry name" value="Glucokinase"/>
    <property type="match status" value="1"/>
</dbReference>
<accession>A0A3B0UX42</accession>
<proteinExistence type="predicted"/>
<keyword evidence="1 3" id="KW-0808">Transferase</keyword>
<dbReference type="AlphaFoldDB" id="A0A3B0UX42"/>
<keyword evidence="2 3" id="KW-0418">Kinase</keyword>
<dbReference type="GO" id="GO:0004340">
    <property type="term" value="F:glucokinase activity"/>
    <property type="evidence" value="ECO:0007669"/>
    <property type="project" value="UniProtKB-EC"/>
</dbReference>
<dbReference type="EMBL" id="UOEX01000031">
    <property type="protein sequence ID" value="VAW33350.1"/>
    <property type="molecule type" value="Genomic_DNA"/>
</dbReference>
<dbReference type="GO" id="GO:0006096">
    <property type="term" value="P:glycolytic process"/>
    <property type="evidence" value="ECO:0007669"/>
    <property type="project" value="InterPro"/>
</dbReference>
<evidence type="ECO:0000256" key="2">
    <source>
        <dbReference type="ARBA" id="ARBA00022777"/>
    </source>
</evidence>
<gene>
    <name evidence="3" type="ORF">MNBD_DELTA03-1393</name>
</gene>
<feature type="non-terminal residue" evidence="3">
    <location>
        <position position="114"/>
    </location>
</feature>
<sequence>MREELFLAGDIGGTKTNLSVFSPARGIRAPLAAVSFKSADYDDFTVMLREFLTGAGLRVKAAAFGVAGPVVRGRARITKLPWIIDAARLRDEFGLDRVVVVNDLQATAYGISSL</sequence>
<dbReference type="InterPro" id="IPR003836">
    <property type="entry name" value="Glucokinase"/>
</dbReference>
<dbReference type="InterPro" id="IPR043129">
    <property type="entry name" value="ATPase_NBD"/>
</dbReference>
<dbReference type="EC" id="2.7.1.2" evidence="3"/>
<dbReference type="Gene3D" id="3.30.420.40">
    <property type="match status" value="1"/>
</dbReference>
<organism evidence="3">
    <name type="scientific">hydrothermal vent metagenome</name>
    <dbReference type="NCBI Taxonomy" id="652676"/>
    <lineage>
        <taxon>unclassified sequences</taxon>
        <taxon>metagenomes</taxon>
        <taxon>ecological metagenomes</taxon>
    </lineage>
</organism>
<name>A0A3B0UX42_9ZZZZ</name>
<dbReference type="GO" id="GO:0005536">
    <property type="term" value="F:D-glucose binding"/>
    <property type="evidence" value="ECO:0007669"/>
    <property type="project" value="InterPro"/>
</dbReference>
<dbReference type="PANTHER" id="PTHR47363">
    <property type="entry name" value="GLUCOKINASE"/>
    <property type="match status" value="1"/>
</dbReference>
<evidence type="ECO:0000313" key="3">
    <source>
        <dbReference type="EMBL" id="VAW33350.1"/>
    </source>
</evidence>
<dbReference type="SUPFAM" id="SSF53067">
    <property type="entry name" value="Actin-like ATPase domain"/>
    <property type="match status" value="1"/>
</dbReference>
<evidence type="ECO:0000256" key="1">
    <source>
        <dbReference type="ARBA" id="ARBA00022679"/>
    </source>
</evidence>
<reference evidence="3" key="1">
    <citation type="submission" date="2018-06" db="EMBL/GenBank/DDBJ databases">
        <authorList>
            <person name="Zhirakovskaya E."/>
        </authorList>
    </citation>
    <scope>NUCLEOTIDE SEQUENCE</scope>
</reference>
<protein>
    <submittedName>
        <fullName evidence="3">Glucokinase</fullName>
        <ecNumber evidence="3">2.7.1.2</ecNumber>
    </submittedName>
</protein>
<dbReference type="PANTHER" id="PTHR47363:SF1">
    <property type="entry name" value="GLUCOKINASE"/>
    <property type="match status" value="1"/>
</dbReference>